<evidence type="ECO:0000313" key="1">
    <source>
        <dbReference type="EMBL" id="KAE9543452.1"/>
    </source>
</evidence>
<dbReference type="AlphaFoldDB" id="A0A6G0U596"/>
<gene>
    <name evidence="1" type="ORF">AGLY_002252</name>
</gene>
<dbReference type="EMBL" id="VYZN01000008">
    <property type="protein sequence ID" value="KAE9543452.1"/>
    <property type="molecule type" value="Genomic_DNA"/>
</dbReference>
<accession>A0A6G0U596</accession>
<protein>
    <submittedName>
        <fullName evidence="1">Uncharacterized protein</fullName>
    </submittedName>
</protein>
<comment type="caution">
    <text evidence="1">The sequence shown here is derived from an EMBL/GenBank/DDBJ whole genome shotgun (WGS) entry which is preliminary data.</text>
</comment>
<reference evidence="1 2" key="1">
    <citation type="submission" date="2019-08" db="EMBL/GenBank/DDBJ databases">
        <title>The genome of the soybean aphid Biotype 1, its phylome, world population structure and adaptation to the North American continent.</title>
        <authorList>
            <person name="Giordano R."/>
            <person name="Donthu R.K."/>
            <person name="Hernandez A.G."/>
            <person name="Wright C.L."/>
            <person name="Zimin A.V."/>
        </authorList>
    </citation>
    <scope>NUCLEOTIDE SEQUENCE [LARGE SCALE GENOMIC DNA]</scope>
    <source>
        <tissue evidence="1">Whole aphids</tissue>
    </source>
</reference>
<name>A0A6G0U596_APHGL</name>
<organism evidence="1 2">
    <name type="scientific">Aphis glycines</name>
    <name type="common">Soybean aphid</name>
    <dbReference type="NCBI Taxonomy" id="307491"/>
    <lineage>
        <taxon>Eukaryota</taxon>
        <taxon>Metazoa</taxon>
        <taxon>Ecdysozoa</taxon>
        <taxon>Arthropoda</taxon>
        <taxon>Hexapoda</taxon>
        <taxon>Insecta</taxon>
        <taxon>Pterygota</taxon>
        <taxon>Neoptera</taxon>
        <taxon>Paraneoptera</taxon>
        <taxon>Hemiptera</taxon>
        <taxon>Sternorrhyncha</taxon>
        <taxon>Aphidomorpha</taxon>
        <taxon>Aphidoidea</taxon>
        <taxon>Aphididae</taxon>
        <taxon>Aphidini</taxon>
        <taxon>Aphis</taxon>
        <taxon>Aphis</taxon>
    </lineage>
</organism>
<proteinExistence type="predicted"/>
<sequence length="376" mass="44001">MYFEFSEFLMWPTENQILGYGGIVWLHKENLYNMYKCIFFNIKKKSFFGCLTSETCSVRVSFQSNLSYERSGIRNNRFTRKVVIILANTQDFDEFLSIFELQMLINKIVPSASGYLLCCTLGGGVDLGLGITYEELCIQFSSILIGPKICYRHFKKNFSEKLKISLLEGKLMENLVYEHKRFYDFSTKLLANFRVFDRFPTIKTTHKEPCIKFSKLFGHPKKCYRHFKKNFSKKSKISMIPLTLTFGDNFNVFQNVKRETVGKKSINEFKQIIESVNNNIVHIQLINSYFFLKFYQYWIDQNKILDNIVKENVSPKTSELDGIQKLKERNSITRINRIGITFTDINAPSLNNTAIIIGRCLQHKYKNIGYMTSTNQ</sequence>
<evidence type="ECO:0000313" key="2">
    <source>
        <dbReference type="Proteomes" id="UP000475862"/>
    </source>
</evidence>
<keyword evidence="2" id="KW-1185">Reference proteome</keyword>
<dbReference type="Proteomes" id="UP000475862">
    <property type="component" value="Unassembled WGS sequence"/>
</dbReference>